<dbReference type="KEGG" id="asoc:CB4_03168"/>
<dbReference type="AlphaFoldDB" id="A0A0U5BLC7"/>
<accession>A0A0U5BLC7</accession>
<reference evidence="1 2" key="1">
    <citation type="submission" date="2015-12" db="EMBL/GenBank/DDBJ databases">
        <title>Genome sequence of Aneurinibacillus soli.</title>
        <authorList>
            <person name="Lee J.S."/>
            <person name="Lee K.C."/>
            <person name="Kim K.K."/>
            <person name="Lee B.W."/>
        </authorList>
    </citation>
    <scope>NUCLEOTIDE SEQUENCE [LARGE SCALE GENOMIC DNA]</scope>
    <source>
        <strain evidence="1 2">CB4</strain>
    </source>
</reference>
<keyword evidence="2" id="KW-1185">Reference proteome</keyword>
<dbReference type="RefSeq" id="WP_096466678.1">
    <property type="nucleotide sequence ID" value="NZ_AP017312.1"/>
</dbReference>
<proteinExistence type="predicted"/>
<sequence length="309" mass="36342">MSEGKYFKDGVRLTVWKKQISFLINCLGNPIIVGIILCITLNIPLYIFSIIQGVFLFKLIQEAGIKRIGRDHKLQVFIFVALFLPQKYSLLLLSGMLLWLVSRQLTYEKFETAYIRFVVQLISLGLFVAAYYKLYFSVVQHYLPIISFGSYILAGIIIYFFIWYLYIFLHSFMKEIEKIDFETDVKMYKVNLGTAIFNLLIAIAIPDIMFSFLYYMEFQMVYFNPEIYLYNIKDLSDKELSLAEMFYFSFGIHYSLPLSEPYSDFQEFINQDTLFKVVQVLHVVISKIIDLTVISLIATIIADRIRYRK</sequence>
<dbReference type="OrthoDB" id="10020429at2"/>
<name>A0A0U5BLC7_9BACL</name>
<dbReference type="EMBL" id="AP017312">
    <property type="protein sequence ID" value="BAU28990.1"/>
    <property type="molecule type" value="Genomic_DNA"/>
</dbReference>
<protein>
    <submittedName>
        <fullName evidence="1">Uncharacterized protein</fullName>
    </submittedName>
</protein>
<evidence type="ECO:0000313" key="2">
    <source>
        <dbReference type="Proteomes" id="UP000217696"/>
    </source>
</evidence>
<dbReference type="Proteomes" id="UP000217696">
    <property type="component" value="Chromosome"/>
</dbReference>
<evidence type="ECO:0000313" key="1">
    <source>
        <dbReference type="EMBL" id="BAU28990.1"/>
    </source>
</evidence>
<organism evidence="1 2">
    <name type="scientific">Aneurinibacillus soli</name>
    <dbReference type="NCBI Taxonomy" id="1500254"/>
    <lineage>
        <taxon>Bacteria</taxon>
        <taxon>Bacillati</taxon>
        <taxon>Bacillota</taxon>
        <taxon>Bacilli</taxon>
        <taxon>Bacillales</taxon>
        <taxon>Paenibacillaceae</taxon>
        <taxon>Aneurinibacillus group</taxon>
        <taxon>Aneurinibacillus</taxon>
    </lineage>
</organism>
<gene>
    <name evidence="1" type="ORF">CB4_03168</name>
</gene>